<sequence>MSPPFIIQINEIVRNTRVDCRYDNHGRWKPSINGAAHVLVPGGVTGRLWYCDRSRIYEIAERPTGSKEYSTFSVYYVGGHGFWVLDGDATDPPDDDDWHPLKFDHSPTDYSSFLTNAGANDTLRCQRADQTWPQMLLPDIYRTAASTTSPGYGGLTGELPIFIALMAHTTSRQYLPSVIPHMFNNQAWLEHAHQYQRTEQRGVVVTVYTCPVSWAGGSTFDDLAGYERGDLGKYFN</sequence>
<comment type="caution">
    <text evidence="1">The sequence shown here is derived from an EMBL/GenBank/DDBJ whole genome shotgun (WGS) entry which is preliminary data.</text>
</comment>
<dbReference type="RefSeq" id="XP_040790573.1">
    <property type="nucleotide sequence ID" value="XM_040938613.1"/>
</dbReference>
<dbReference type="OrthoDB" id="5243686at2759"/>
<organism evidence="1 2">
    <name type="scientific">Cucurbitaria berberidis CBS 394.84</name>
    <dbReference type="NCBI Taxonomy" id="1168544"/>
    <lineage>
        <taxon>Eukaryota</taxon>
        <taxon>Fungi</taxon>
        <taxon>Dikarya</taxon>
        <taxon>Ascomycota</taxon>
        <taxon>Pezizomycotina</taxon>
        <taxon>Dothideomycetes</taxon>
        <taxon>Pleosporomycetidae</taxon>
        <taxon>Pleosporales</taxon>
        <taxon>Pleosporineae</taxon>
        <taxon>Cucurbitariaceae</taxon>
        <taxon>Cucurbitaria</taxon>
    </lineage>
</organism>
<evidence type="ECO:0000313" key="2">
    <source>
        <dbReference type="Proteomes" id="UP000800039"/>
    </source>
</evidence>
<evidence type="ECO:0000313" key="1">
    <source>
        <dbReference type="EMBL" id="KAF1848010.1"/>
    </source>
</evidence>
<accession>A0A9P4GLY5</accession>
<protein>
    <submittedName>
        <fullName evidence="1">Uncharacterized protein</fullName>
    </submittedName>
</protein>
<proteinExistence type="predicted"/>
<dbReference type="GeneID" id="63855869"/>
<reference evidence="1" key="1">
    <citation type="submission" date="2020-01" db="EMBL/GenBank/DDBJ databases">
        <authorList>
            <consortium name="DOE Joint Genome Institute"/>
            <person name="Haridas S."/>
            <person name="Albert R."/>
            <person name="Binder M."/>
            <person name="Bloem J."/>
            <person name="Labutti K."/>
            <person name="Salamov A."/>
            <person name="Andreopoulos B."/>
            <person name="Baker S.E."/>
            <person name="Barry K."/>
            <person name="Bills G."/>
            <person name="Bluhm B.H."/>
            <person name="Cannon C."/>
            <person name="Castanera R."/>
            <person name="Culley D.E."/>
            <person name="Daum C."/>
            <person name="Ezra D."/>
            <person name="Gonzalez J.B."/>
            <person name="Henrissat B."/>
            <person name="Kuo A."/>
            <person name="Liang C."/>
            <person name="Lipzen A."/>
            <person name="Lutzoni F."/>
            <person name="Magnuson J."/>
            <person name="Mondo S."/>
            <person name="Nolan M."/>
            <person name="Ohm R."/>
            <person name="Pangilinan J."/>
            <person name="Park H.-J."/>
            <person name="Ramirez L."/>
            <person name="Alfaro M."/>
            <person name="Sun H."/>
            <person name="Tritt A."/>
            <person name="Yoshinaga Y."/>
            <person name="Zwiers L.-H."/>
            <person name="Turgeon B.G."/>
            <person name="Goodwin S.B."/>
            <person name="Spatafora J.W."/>
            <person name="Crous P.W."/>
            <person name="Grigoriev I.V."/>
        </authorList>
    </citation>
    <scope>NUCLEOTIDE SEQUENCE</scope>
    <source>
        <strain evidence="1">CBS 394.84</strain>
    </source>
</reference>
<dbReference type="AlphaFoldDB" id="A0A9P4GLY5"/>
<dbReference type="Proteomes" id="UP000800039">
    <property type="component" value="Unassembled WGS sequence"/>
</dbReference>
<name>A0A9P4GLY5_9PLEO</name>
<dbReference type="EMBL" id="ML976615">
    <property type="protein sequence ID" value="KAF1848010.1"/>
    <property type="molecule type" value="Genomic_DNA"/>
</dbReference>
<keyword evidence="2" id="KW-1185">Reference proteome</keyword>
<gene>
    <name evidence="1" type="ORF">K460DRAFT_66994</name>
</gene>